<evidence type="ECO:0000313" key="3">
    <source>
        <dbReference type="Proteomes" id="UP000220768"/>
    </source>
</evidence>
<dbReference type="Gene3D" id="3.40.30.10">
    <property type="entry name" value="Glutaredoxin"/>
    <property type="match status" value="1"/>
</dbReference>
<reference evidence="2 3" key="1">
    <citation type="submission" date="2017-09" db="EMBL/GenBank/DDBJ databases">
        <title>Comparative genomics of rhizobia isolated from Phaseolus vulgaris in China.</title>
        <authorList>
            <person name="Tong W."/>
        </authorList>
    </citation>
    <scope>NUCLEOTIDE SEQUENCE [LARGE SCALE GENOMIC DNA]</scope>
    <source>
        <strain evidence="2 3">C5</strain>
    </source>
</reference>
<dbReference type="EMBL" id="NWSV01000006">
    <property type="protein sequence ID" value="PDT04021.1"/>
    <property type="molecule type" value="Genomic_DNA"/>
</dbReference>
<gene>
    <name evidence="2" type="ORF">CO666_12865</name>
</gene>
<dbReference type="GO" id="GO:0016491">
    <property type="term" value="F:oxidoreductase activity"/>
    <property type="evidence" value="ECO:0007669"/>
    <property type="project" value="InterPro"/>
</dbReference>
<evidence type="ECO:0000313" key="2">
    <source>
        <dbReference type="EMBL" id="PDT04021.1"/>
    </source>
</evidence>
<keyword evidence="2" id="KW-0413">Isomerase</keyword>
<accession>A0A2A6JDF9</accession>
<feature type="domain" description="DSBA-like thioredoxin" evidence="1">
    <location>
        <begin position="4"/>
        <end position="185"/>
    </location>
</feature>
<keyword evidence="3" id="KW-1185">Reference proteome</keyword>
<dbReference type="CDD" id="cd03025">
    <property type="entry name" value="DsbA_FrnE_like"/>
    <property type="match status" value="1"/>
</dbReference>
<evidence type="ECO:0000259" key="1">
    <source>
        <dbReference type="Pfam" id="PF01323"/>
    </source>
</evidence>
<sequence length="210" mass="22729">MRITYLFDPLCGWCYGAGPALERLAALEDVTVELAPTGLFAGPAARSMDAGFAAYAWQNDQRIARLTGQPFTEIYRSQVLGATGSLFDSAPATLGIVATGIEAPGREIEILKRLQHARYEEGRDIADRAVVADLLAEAVLTDAAQRVRSPDEELLSAYQRRIDAARADMRRFGVDGVPALVLDDGAGRRLLRGNVLFGHFDLVVAQVRAA</sequence>
<dbReference type="SUPFAM" id="SSF52833">
    <property type="entry name" value="Thioredoxin-like"/>
    <property type="match status" value="1"/>
</dbReference>
<comment type="caution">
    <text evidence="2">The sequence shown here is derived from an EMBL/GenBank/DDBJ whole genome shotgun (WGS) entry which is preliminary data.</text>
</comment>
<dbReference type="Proteomes" id="UP000220768">
    <property type="component" value="Unassembled WGS sequence"/>
</dbReference>
<dbReference type="GO" id="GO:0016853">
    <property type="term" value="F:isomerase activity"/>
    <property type="evidence" value="ECO:0007669"/>
    <property type="project" value="UniProtKB-KW"/>
</dbReference>
<name>A0A2A6JDF9_9HYPH</name>
<dbReference type="InterPro" id="IPR036249">
    <property type="entry name" value="Thioredoxin-like_sf"/>
</dbReference>
<dbReference type="RefSeq" id="WP_097612496.1">
    <property type="nucleotide sequence ID" value="NZ_NWSV01000006.1"/>
</dbReference>
<dbReference type="InterPro" id="IPR001853">
    <property type="entry name" value="DSBA-like_thioredoxin_dom"/>
</dbReference>
<organism evidence="2 3">
    <name type="scientific">Rhizobium chutanense</name>
    <dbReference type="NCBI Taxonomy" id="2035448"/>
    <lineage>
        <taxon>Bacteria</taxon>
        <taxon>Pseudomonadati</taxon>
        <taxon>Pseudomonadota</taxon>
        <taxon>Alphaproteobacteria</taxon>
        <taxon>Hyphomicrobiales</taxon>
        <taxon>Rhizobiaceae</taxon>
        <taxon>Rhizobium/Agrobacterium group</taxon>
        <taxon>Rhizobium</taxon>
    </lineage>
</organism>
<dbReference type="Pfam" id="PF01323">
    <property type="entry name" value="DSBA"/>
    <property type="match status" value="1"/>
</dbReference>
<proteinExistence type="predicted"/>
<dbReference type="AlphaFoldDB" id="A0A2A6JDF9"/>
<protein>
    <submittedName>
        <fullName evidence="2">Protein-disulfide isomerase</fullName>
    </submittedName>
</protein>